<accession>A0AA35PDR8</accession>
<name>A0AA35PDR8_9SAUR</name>
<evidence type="ECO:0000313" key="3">
    <source>
        <dbReference type="Proteomes" id="UP001178461"/>
    </source>
</evidence>
<feature type="region of interest" description="Disordered" evidence="1">
    <location>
        <begin position="99"/>
        <end position="163"/>
    </location>
</feature>
<feature type="compositionally biased region" description="Polar residues" evidence="1">
    <location>
        <begin position="215"/>
        <end position="228"/>
    </location>
</feature>
<dbReference type="Proteomes" id="UP001178461">
    <property type="component" value="Chromosome 8"/>
</dbReference>
<evidence type="ECO:0000313" key="2">
    <source>
        <dbReference type="EMBL" id="CAI5782185.1"/>
    </source>
</evidence>
<gene>
    <name evidence="2" type="ORF">PODLI_1B020307</name>
</gene>
<dbReference type="AlphaFoldDB" id="A0AA35PDR8"/>
<reference evidence="2" key="1">
    <citation type="submission" date="2022-12" db="EMBL/GenBank/DDBJ databases">
        <authorList>
            <person name="Alioto T."/>
            <person name="Alioto T."/>
            <person name="Gomez Garrido J."/>
        </authorList>
    </citation>
    <scope>NUCLEOTIDE SEQUENCE</scope>
</reference>
<feature type="compositionally biased region" description="Basic and acidic residues" evidence="1">
    <location>
        <begin position="136"/>
        <end position="152"/>
    </location>
</feature>
<evidence type="ECO:0000256" key="1">
    <source>
        <dbReference type="SAM" id="MobiDB-lite"/>
    </source>
</evidence>
<feature type="region of interest" description="Disordered" evidence="1">
    <location>
        <begin position="1"/>
        <end position="32"/>
    </location>
</feature>
<protein>
    <submittedName>
        <fullName evidence="2">Uncharacterized protein</fullName>
    </submittedName>
</protein>
<proteinExistence type="predicted"/>
<organism evidence="2 3">
    <name type="scientific">Podarcis lilfordi</name>
    <name type="common">Lilford's wall lizard</name>
    <dbReference type="NCBI Taxonomy" id="74358"/>
    <lineage>
        <taxon>Eukaryota</taxon>
        <taxon>Metazoa</taxon>
        <taxon>Chordata</taxon>
        <taxon>Craniata</taxon>
        <taxon>Vertebrata</taxon>
        <taxon>Euteleostomi</taxon>
        <taxon>Lepidosauria</taxon>
        <taxon>Squamata</taxon>
        <taxon>Bifurcata</taxon>
        <taxon>Unidentata</taxon>
        <taxon>Episquamata</taxon>
        <taxon>Laterata</taxon>
        <taxon>Lacertibaenia</taxon>
        <taxon>Lacertidae</taxon>
        <taxon>Podarcis</taxon>
    </lineage>
</organism>
<sequence>MATTFLILPSPAPLSTATSSRPHPGREEMRHPRPFCWKRGEASPLLHEAGAATAFAGEGPGSEASGGLRIRRWAARRRPGAPRRVGRYWRDPDFLALPRGGDARLPPPHPWLGGSPATAPELPRVEQEEAGPARSGGEDRKTRREEEAKETASARTRPPWRVLWGPHQGHLLAEGAFFSRRRRAAWFIRAAVPFHSPAAGKQEPLSEFKDAFQPSAGSHTQGGCEQNR</sequence>
<keyword evidence="3" id="KW-1185">Reference proteome</keyword>
<dbReference type="EMBL" id="OX395133">
    <property type="protein sequence ID" value="CAI5782185.1"/>
    <property type="molecule type" value="Genomic_DNA"/>
</dbReference>
<feature type="compositionally biased region" description="Low complexity" evidence="1">
    <location>
        <begin position="13"/>
        <end position="22"/>
    </location>
</feature>
<feature type="region of interest" description="Disordered" evidence="1">
    <location>
        <begin position="196"/>
        <end position="228"/>
    </location>
</feature>